<feature type="transmembrane region" description="Helical" evidence="13">
    <location>
        <begin position="6"/>
        <end position="26"/>
    </location>
</feature>
<dbReference type="InterPro" id="IPR001708">
    <property type="entry name" value="YidC/ALB3/OXA1/COX18"/>
</dbReference>
<dbReference type="RefSeq" id="WP_323732691.1">
    <property type="nucleotide sequence ID" value="NZ_CP110820.1"/>
</dbReference>
<evidence type="ECO:0000256" key="1">
    <source>
        <dbReference type="ARBA" id="ARBA00004429"/>
    </source>
</evidence>
<evidence type="ECO:0000256" key="9">
    <source>
        <dbReference type="ARBA" id="ARBA00023136"/>
    </source>
</evidence>
<dbReference type="Proteomes" id="UP001327219">
    <property type="component" value="Chromosome"/>
</dbReference>
<evidence type="ECO:0000256" key="11">
    <source>
        <dbReference type="ARBA" id="ARBA00033245"/>
    </source>
</evidence>
<feature type="transmembrane region" description="Helical" evidence="13">
    <location>
        <begin position="476"/>
        <end position="493"/>
    </location>
</feature>
<evidence type="ECO:0000313" key="16">
    <source>
        <dbReference type="EMBL" id="WPX97048.1"/>
    </source>
</evidence>
<dbReference type="NCBIfam" id="NF002353">
    <property type="entry name" value="PRK01318.1-4"/>
    <property type="match status" value="1"/>
</dbReference>
<feature type="domain" description="Membrane insertase YidC/Oxa/ALB C-terminal" evidence="14">
    <location>
        <begin position="351"/>
        <end position="548"/>
    </location>
</feature>
<dbReference type="NCBIfam" id="TIGR03592">
    <property type="entry name" value="yidC_oxa1_cterm"/>
    <property type="match status" value="1"/>
</dbReference>
<dbReference type="HAMAP" id="MF_01810">
    <property type="entry name" value="YidC_type1"/>
    <property type="match status" value="1"/>
</dbReference>
<proteinExistence type="inferred from homology"/>
<evidence type="ECO:0000313" key="17">
    <source>
        <dbReference type="Proteomes" id="UP001327219"/>
    </source>
</evidence>
<dbReference type="NCBIfam" id="TIGR03593">
    <property type="entry name" value="yidC_nterm"/>
    <property type="match status" value="1"/>
</dbReference>
<dbReference type="InterPro" id="IPR047196">
    <property type="entry name" value="YidC_ALB_C"/>
</dbReference>
<comment type="subcellular location">
    <subcellularLocation>
        <location evidence="1">Cell inner membrane</location>
        <topology evidence="1">Multi-pass membrane protein</topology>
    </subcellularLocation>
    <subcellularLocation>
        <location evidence="13">Cell membrane</location>
        <topology evidence="13">Multi-pass membrane protein</topology>
    </subcellularLocation>
</comment>
<dbReference type="CDD" id="cd19961">
    <property type="entry name" value="EcYidC-like_peri"/>
    <property type="match status" value="1"/>
</dbReference>
<keyword evidence="6 13" id="KW-0812">Transmembrane</keyword>
<evidence type="ECO:0000256" key="4">
    <source>
        <dbReference type="ARBA" id="ARBA00022448"/>
    </source>
</evidence>
<comment type="similarity">
    <text evidence="2 13">Belongs to the OXA1/ALB3/YidC family. Type 1 subfamily.</text>
</comment>
<protein>
    <recommendedName>
        <fullName evidence="3 13">Membrane protein insertase YidC</fullName>
    </recommendedName>
    <alternativeName>
        <fullName evidence="12 13">Foldase YidC</fullName>
    </alternativeName>
    <alternativeName>
        <fullName evidence="11 13">Membrane integrase YidC</fullName>
    </alternativeName>
    <alternativeName>
        <fullName evidence="13">Membrane protein YidC</fullName>
    </alternativeName>
</protein>
<keyword evidence="8 13" id="KW-1133">Transmembrane helix</keyword>
<keyword evidence="10 13" id="KW-0143">Chaperone</keyword>
<dbReference type="Pfam" id="PF14849">
    <property type="entry name" value="YidC_periplas"/>
    <property type="match status" value="1"/>
</dbReference>
<keyword evidence="17" id="KW-1185">Reference proteome</keyword>
<name>A0ABZ0UQQ4_9RICK</name>
<evidence type="ECO:0000256" key="5">
    <source>
        <dbReference type="ARBA" id="ARBA00022475"/>
    </source>
</evidence>
<feature type="transmembrane region" description="Helical" evidence="13">
    <location>
        <begin position="513"/>
        <end position="534"/>
    </location>
</feature>
<dbReference type="PRINTS" id="PR00701">
    <property type="entry name" value="60KDINNERMP"/>
</dbReference>
<dbReference type="InterPro" id="IPR019998">
    <property type="entry name" value="Membr_insert_YidC"/>
</dbReference>
<organism evidence="16 17">
    <name type="scientific">Candidatus Bandiella euplotis</name>
    <dbReference type="NCBI Taxonomy" id="1664265"/>
    <lineage>
        <taxon>Bacteria</taxon>
        <taxon>Pseudomonadati</taxon>
        <taxon>Pseudomonadota</taxon>
        <taxon>Alphaproteobacteria</taxon>
        <taxon>Rickettsiales</taxon>
        <taxon>Candidatus Midichloriaceae</taxon>
        <taxon>Candidatus Bandiella</taxon>
    </lineage>
</organism>
<sequence>MSNNLRTVLVSVLSMLVLIFWQIYFVKKEAPAPVAPQQNVQKLEGHDFLAAKDNTSQGEESKGARVIFQNGAITGSINLVGAKIDDLTLLRYQKTVQEDSEDVVLLSPVHTKEVYYAEFGWLSGDRNVKLPDNKTVWSADKHELKPNDKVKLTWKNVDGLRFVITITMDENYMFTIEQSVSGKQGFDLKPYAALSRGKHGNGESQMLIHEGGVGVFENKLQEVTFDDLNDKKLYKFSDANNGWFGFSDKYWLTAIIPEKSGLSARFIEYTSGQEQRYQADGVMDGQSLDGEANGVRFRFFAGAKELKLLDEYEQKYNIKLFDRAVDFGVLYFITKPIFLALNFFHSLVGNFGVAIILLTVFIKLLLFPLAYKGFKGMNRLKDLQPEMARLKKVCGDDNVKLQKAMVELYKKEKVNPVSGCLPLLLQMPVFFALYKVLYVTLEMRHAEFYGWINDLSALDPTNIFTLFGLIPWSPPSFLHIGVLPIVMSLTLFLQQGLNPQPTDPTQAKVMKLLPLIFLFMFASFPSGLVLYWSWSNILSIIQQILIKRITK</sequence>
<dbReference type="InterPro" id="IPR028055">
    <property type="entry name" value="YidC/Oxa/ALB_C"/>
</dbReference>
<feature type="domain" description="Membrane insertase YidC N-terminal" evidence="15">
    <location>
        <begin position="67"/>
        <end position="339"/>
    </location>
</feature>
<evidence type="ECO:0000256" key="3">
    <source>
        <dbReference type="ARBA" id="ARBA00015325"/>
    </source>
</evidence>
<comment type="function">
    <text evidence="13">Required for the insertion and/or proper folding and/or complex formation of integral membrane proteins into the membrane. Involved in integration of membrane proteins that insert both dependently and independently of the Sec translocase complex, as well as at least some lipoproteins. Aids folding of multispanning membrane proteins.</text>
</comment>
<keyword evidence="5 13" id="KW-1003">Cell membrane</keyword>
<evidence type="ECO:0000259" key="15">
    <source>
        <dbReference type="Pfam" id="PF14849"/>
    </source>
</evidence>
<gene>
    <name evidence="13" type="primary">yidC</name>
    <name evidence="16" type="ORF">Bandiella_01189</name>
</gene>
<reference evidence="16 17" key="1">
    <citation type="submission" date="2022-11" db="EMBL/GenBank/DDBJ databases">
        <title>Host association and intracellularity evolved multiple times independently in the Rickettsiales.</title>
        <authorList>
            <person name="Castelli M."/>
            <person name="Nardi T."/>
            <person name="Gammuto L."/>
            <person name="Bellinzona G."/>
            <person name="Sabaneyeva E."/>
            <person name="Potekhin A."/>
            <person name="Serra V."/>
            <person name="Petroni G."/>
            <person name="Sassera D."/>
        </authorList>
    </citation>
    <scope>NUCLEOTIDE SEQUENCE [LARGE SCALE GENOMIC DNA]</scope>
    <source>
        <strain evidence="16 17">NDG2</strain>
    </source>
</reference>
<dbReference type="PANTHER" id="PTHR12428">
    <property type="entry name" value="OXA1"/>
    <property type="match status" value="1"/>
</dbReference>
<evidence type="ECO:0000256" key="6">
    <source>
        <dbReference type="ARBA" id="ARBA00022692"/>
    </source>
</evidence>
<dbReference type="Gene3D" id="2.70.98.90">
    <property type="match status" value="1"/>
</dbReference>
<evidence type="ECO:0000256" key="12">
    <source>
        <dbReference type="ARBA" id="ARBA00033342"/>
    </source>
</evidence>
<evidence type="ECO:0000259" key="14">
    <source>
        <dbReference type="Pfam" id="PF02096"/>
    </source>
</evidence>
<dbReference type="Pfam" id="PF02096">
    <property type="entry name" value="60KD_IMP"/>
    <property type="match status" value="1"/>
</dbReference>
<keyword evidence="4 13" id="KW-0813">Transport</keyword>
<feature type="transmembrane region" description="Helical" evidence="13">
    <location>
        <begin position="351"/>
        <end position="371"/>
    </location>
</feature>
<evidence type="ECO:0000256" key="2">
    <source>
        <dbReference type="ARBA" id="ARBA00010527"/>
    </source>
</evidence>
<dbReference type="InterPro" id="IPR028053">
    <property type="entry name" value="Membr_insert_YidC_N"/>
</dbReference>
<evidence type="ECO:0000256" key="10">
    <source>
        <dbReference type="ARBA" id="ARBA00023186"/>
    </source>
</evidence>
<dbReference type="CDD" id="cd20070">
    <property type="entry name" value="5TM_YidC_Alb3"/>
    <property type="match status" value="1"/>
</dbReference>
<evidence type="ECO:0000256" key="13">
    <source>
        <dbReference type="HAMAP-Rule" id="MF_01810"/>
    </source>
</evidence>
<accession>A0ABZ0UQQ4</accession>
<comment type="subunit">
    <text evidence="13">Interacts with the Sec translocase complex via SecD. Specifically interacts with transmembrane segments of nascent integral membrane proteins during membrane integration.</text>
</comment>
<evidence type="ECO:0000256" key="8">
    <source>
        <dbReference type="ARBA" id="ARBA00022989"/>
    </source>
</evidence>
<dbReference type="PANTHER" id="PTHR12428:SF65">
    <property type="entry name" value="CYTOCHROME C OXIDASE ASSEMBLY PROTEIN COX18, MITOCHONDRIAL"/>
    <property type="match status" value="1"/>
</dbReference>
<keyword evidence="9 13" id="KW-0472">Membrane</keyword>
<dbReference type="EMBL" id="CP110820">
    <property type="protein sequence ID" value="WPX97048.1"/>
    <property type="molecule type" value="Genomic_DNA"/>
</dbReference>
<dbReference type="PRINTS" id="PR01900">
    <property type="entry name" value="YIDCPROTEIN"/>
</dbReference>
<keyword evidence="7 13" id="KW-0653">Protein transport</keyword>
<evidence type="ECO:0000256" key="7">
    <source>
        <dbReference type="ARBA" id="ARBA00022927"/>
    </source>
</evidence>
<dbReference type="InterPro" id="IPR038221">
    <property type="entry name" value="YidC_periplasmic_sf"/>
</dbReference>